<dbReference type="Proteomes" id="UP000192140">
    <property type="component" value="Unassembled WGS sequence"/>
</dbReference>
<organism evidence="1 2">
    <name type="scientific">Agrobacterium deltaense NCPPB 1641</name>
    <dbReference type="NCBI Taxonomy" id="1183425"/>
    <lineage>
        <taxon>Bacteria</taxon>
        <taxon>Pseudomonadati</taxon>
        <taxon>Pseudomonadota</taxon>
        <taxon>Alphaproteobacteria</taxon>
        <taxon>Hyphomicrobiales</taxon>
        <taxon>Rhizobiaceae</taxon>
        <taxon>Rhizobium/Agrobacterium group</taxon>
        <taxon>Agrobacterium</taxon>
    </lineage>
</organism>
<comment type="caution">
    <text evidence="1">The sequence shown here is derived from an EMBL/GenBank/DDBJ whole genome shotgun (WGS) entry which is preliminary data.</text>
</comment>
<dbReference type="EMBL" id="FCNP01000033">
    <property type="protein sequence ID" value="CVI59978.1"/>
    <property type="molecule type" value="Genomic_DNA"/>
</dbReference>
<accession>A0A1S7TZD7</accession>
<protein>
    <submittedName>
        <fullName evidence="1">Uncharacterized protein</fullName>
    </submittedName>
</protein>
<proteinExistence type="predicted"/>
<name>A0A1S7TZD7_9HYPH</name>
<sequence length="227" mass="25885">MPKFAIVSEGPTDQVVLDRIISLVCESAFDDDVIVNYAQPIRDTTDSSKSDFGGWELVLEYCSTRISDALASNDYVVIQIDTDCGDQTNYGVPLTIGGQDRSFPDLIADVEQLIIQKIGEPLFSKYGKRLIFAVSVHSLESWLLLYFFLDGRTKQSFNKLQHTVRRKWNYTRFEKEVECYQSITRKIKYKDLKQFIDGDHSFGVFLKKLTELSTPKPSSRDEADNAP</sequence>
<dbReference type="RefSeq" id="WP_080854414.1">
    <property type="nucleotide sequence ID" value="NZ_LT009776.1"/>
</dbReference>
<evidence type="ECO:0000313" key="1">
    <source>
        <dbReference type="EMBL" id="CVI59978.1"/>
    </source>
</evidence>
<keyword evidence="2" id="KW-1185">Reference proteome</keyword>
<evidence type="ECO:0000313" key="2">
    <source>
        <dbReference type="Proteomes" id="UP000192140"/>
    </source>
</evidence>
<reference evidence="1" key="1">
    <citation type="submission" date="2016-01" db="EMBL/GenBank/DDBJ databases">
        <authorList>
            <person name="Regsiter A."/>
            <person name="william w."/>
        </authorList>
    </citation>
    <scope>NUCLEOTIDE SEQUENCE</scope>
    <source>
        <strain evidence="1">NCPPB 1641</strain>
    </source>
</reference>
<dbReference type="AlphaFoldDB" id="A0A1S7TZD7"/>
<gene>
    <name evidence="1" type="ORF">AGR7A_Lc120756</name>
</gene>